<feature type="domain" description="DUF4817" evidence="1">
    <location>
        <begin position="13"/>
        <end position="62"/>
    </location>
</feature>
<dbReference type="Pfam" id="PF16087">
    <property type="entry name" value="DUF4817"/>
    <property type="match status" value="1"/>
</dbReference>
<sequence>MAAQARRVFSAFERAKLVCWFEETKSASMAARRYRSVFNAEPPQMDVIRKWHNNFMETGSVTDTTALEHEKFRASPILQSREHRV</sequence>
<keyword evidence="2" id="KW-1185">Reference proteome</keyword>
<reference evidence="3" key="1">
    <citation type="submission" date="2016-11" db="UniProtKB">
        <authorList>
            <consortium name="WormBaseParasite"/>
        </authorList>
    </citation>
    <scope>IDENTIFICATION</scope>
</reference>
<evidence type="ECO:0000259" key="1">
    <source>
        <dbReference type="Pfam" id="PF16087"/>
    </source>
</evidence>
<dbReference type="InterPro" id="IPR032135">
    <property type="entry name" value="DUF4817"/>
</dbReference>
<accession>A0A1I7YK06</accession>
<protein>
    <submittedName>
        <fullName evidence="3">DUF4817 domain-containing protein</fullName>
    </submittedName>
</protein>
<organism evidence="2 3">
    <name type="scientific">Steinernema glaseri</name>
    <dbReference type="NCBI Taxonomy" id="37863"/>
    <lineage>
        <taxon>Eukaryota</taxon>
        <taxon>Metazoa</taxon>
        <taxon>Ecdysozoa</taxon>
        <taxon>Nematoda</taxon>
        <taxon>Chromadorea</taxon>
        <taxon>Rhabditida</taxon>
        <taxon>Tylenchina</taxon>
        <taxon>Panagrolaimomorpha</taxon>
        <taxon>Strongyloidoidea</taxon>
        <taxon>Steinernematidae</taxon>
        <taxon>Steinernema</taxon>
    </lineage>
</organism>
<evidence type="ECO:0000313" key="3">
    <source>
        <dbReference type="WBParaSite" id="L893_g17074.t1"/>
    </source>
</evidence>
<dbReference type="Proteomes" id="UP000095287">
    <property type="component" value="Unplaced"/>
</dbReference>
<evidence type="ECO:0000313" key="2">
    <source>
        <dbReference type="Proteomes" id="UP000095287"/>
    </source>
</evidence>
<dbReference type="AlphaFoldDB" id="A0A1I7YK06"/>
<dbReference type="WBParaSite" id="L893_g17074.t1">
    <property type="protein sequence ID" value="L893_g17074.t1"/>
    <property type="gene ID" value="L893_g17074"/>
</dbReference>
<name>A0A1I7YK06_9BILA</name>
<proteinExistence type="predicted"/>